<dbReference type="EMBL" id="VBSN01000006">
    <property type="protein sequence ID" value="KAA6441826.1"/>
    <property type="molecule type" value="Genomic_DNA"/>
</dbReference>
<dbReference type="OrthoDB" id="9803101at2"/>
<comment type="caution">
    <text evidence="2">The sequence shown here is derived from an EMBL/GenBank/DDBJ whole genome shotgun (WGS) entry which is preliminary data.</text>
</comment>
<keyword evidence="3" id="KW-1185">Reference proteome</keyword>
<evidence type="ECO:0000313" key="2">
    <source>
        <dbReference type="EMBL" id="KAA6441826.1"/>
    </source>
</evidence>
<dbReference type="Pfam" id="PF01042">
    <property type="entry name" value="Ribonuc_L-PSP"/>
    <property type="match status" value="1"/>
</dbReference>
<dbReference type="RefSeq" id="WP_139010205.1">
    <property type="nucleotide sequence ID" value="NZ_VBSN01000006.1"/>
</dbReference>
<evidence type="ECO:0000256" key="1">
    <source>
        <dbReference type="ARBA" id="ARBA00010552"/>
    </source>
</evidence>
<organism evidence="2 3">
    <name type="scientific">Dyadobacter flavalbus</name>
    <dbReference type="NCBI Taxonomy" id="2579942"/>
    <lineage>
        <taxon>Bacteria</taxon>
        <taxon>Pseudomonadati</taxon>
        <taxon>Bacteroidota</taxon>
        <taxon>Cytophagia</taxon>
        <taxon>Cytophagales</taxon>
        <taxon>Spirosomataceae</taxon>
        <taxon>Dyadobacter</taxon>
    </lineage>
</organism>
<reference evidence="2 3" key="1">
    <citation type="submission" date="2019-05" db="EMBL/GenBank/DDBJ databases">
        <authorList>
            <person name="Qu J.-H."/>
        </authorList>
    </citation>
    <scope>NUCLEOTIDE SEQUENCE [LARGE SCALE GENOMIC DNA]</scope>
    <source>
        <strain evidence="2 3">NS28</strain>
    </source>
</reference>
<dbReference type="SUPFAM" id="SSF55298">
    <property type="entry name" value="YjgF-like"/>
    <property type="match status" value="1"/>
</dbReference>
<dbReference type="Gene3D" id="3.30.1330.40">
    <property type="entry name" value="RutC-like"/>
    <property type="match status" value="1"/>
</dbReference>
<name>A0A5M8R4I6_9BACT</name>
<dbReference type="GO" id="GO:0005829">
    <property type="term" value="C:cytosol"/>
    <property type="evidence" value="ECO:0007669"/>
    <property type="project" value="TreeGrafter"/>
</dbReference>
<dbReference type="InterPro" id="IPR035959">
    <property type="entry name" value="RutC-like_sf"/>
</dbReference>
<gene>
    <name evidence="2" type="ORF">FEM33_00735</name>
</gene>
<dbReference type="PANTHER" id="PTHR11803:SF58">
    <property type="entry name" value="PROTEIN HMF1-RELATED"/>
    <property type="match status" value="1"/>
</dbReference>
<dbReference type="GO" id="GO:0019239">
    <property type="term" value="F:deaminase activity"/>
    <property type="evidence" value="ECO:0007669"/>
    <property type="project" value="TreeGrafter"/>
</dbReference>
<dbReference type="PANTHER" id="PTHR11803">
    <property type="entry name" value="2-IMINOBUTANOATE/2-IMINOPROPANOATE DEAMINASE RIDA"/>
    <property type="match status" value="1"/>
</dbReference>
<protein>
    <submittedName>
        <fullName evidence="2">RidA family protein</fullName>
    </submittedName>
</protein>
<dbReference type="AlphaFoldDB" id="A0A5M8R4I6"/>
<proteinExistence type="inferred from homology"/>
<dbReference type="InterPro" id="IPR006175">
    <property type="entry name" value="YjgF/YER057c/UK114"/>
</dbReference>
<dbReference type="Proteomes" id="UP000323994">
    <property type="component" value="Unassembled WGS sequence"/>
</dbReference>
<comment type="similarity">
    <text evidence="1">Belongs to the RutC family.</text>
</comment>
<evidence type="ECO:0000313" key="3">
    <source>
        <dbReference type="Proteomes" id="UP000323994"/>
    </source>
</evidence>
<dbReference type="CDD" id="cd00448">
    <property type="entry name" value="YjgF_YER057c_UK114_family"/>
    <property type="match status" value="1"/>
</dbReference>
<sequence>MFRQEIKHSDKTVNTGAYSAGVLVDRMLFISGQGPLDLSSGKVIHGTIEEETWLTLSHIRRIVETAGGQMEDIVKCTVHLSEISDFDRFDAAYASVFTGVRPARTTVQSVLADGIKVEIDAIAVLPE</sequence>
<accession>A0A5M8R4I6</accession>